<gene>
    <name evidence="1" type="ORF">A9308_00760</name>
</gene>
<dbReference type="Proteomes" id="UP000092508">
    <property type="component" value="Unassembled WGS sequence"/>
</dbReference>
<evidence type="ECO:0000313" key="1">
    <source>
        <dbReference type="EMBL" id="OBX73772.1"/>
    </source>
</evidence>
<organism evidence="1 2">
    <name type="scientific">Faucicola atlantae</name>
    <dbReference type="NCBI Taxonomy" id="34059"/>
    <lineage>
        <taxon>Bacteria</taxon>
        <taxon>Pseudomonadati</taxon>
        <taxon>Pseudomonadota</taxon>
        <taxon>Gammaproteobacteria</taxon>
        <taxon>Moraxellales</taxon>
        <taxon>Moraxellaceae</taxon>
        <taxon>Faucicola</taxon>
    </lineage>
</organism>
<dbReference type="EMBL" id="LZMZ01000051">
    <property type="protein sequence ID" value="OBX73772.1"/>
    <property type="molecule type" value="Genomic_DNA"/>
</dbReference>
<name>A0A1B8Q975_9GAMM</name>
<sequence>MMIKDLIWQQESPDLHTAKSMGLRFSVIKNERGRYNAIMLDSGRRPECEHDLSSINDAKACCQKMLQRIAAYYIESGT</sequence>
<comment type="caution">
    <text evidence="1">The sequence shown here is derived from an EMBL/GenBank/DDBJ whole genome shotgun (WGS) entry which is preliminary data.</text>
</comment>
<proteinExistence type="predicted"/>
<dbReference type="AlphaFoldDB" id="A0A1B8Q975"/>
<dbReference type="STRING" id="34059.A9308_00760"/>
<protein>
    <submittedName>
        <fullName evidence="1">Uncharacterized protein</fullName>
    </submittedName>
</protein>
<evidence type="ECO:0000313" key="2">
    <source>
        <dbReference type="Proteomes" id="UP000092508"/>
    </source>
</evidence>
<reference evidence="1 2" key="1">
    <citation type="submission" date="2016-06" db="EMBL/GenBank/DDBJ databases">
        <title>Draft genome of Moraxella atlantae CCUG 66109.</title>
        <authorList>
            <person name="Salva-Serra F."/>
            <person name="Engstrom-Jakobsson H."/>
            <person name="Thorell K."/>
            <person name="Gonzales-Siles L."/>
            <person name="Karlsson R."/>
            <person name="Boulund F."/>
            <person name="Engstrand L."/>
            <person name="Kristiansson E."/>
            <person name="Moore E."/>
        </authorList>
    </citation>
    <scope>NUCLEOTIDE SEQUENCE [LARGE SCALE GENOMIC DNA]</scope>
    <source>
        <strain evidence="1 2">CCUG 66109</strain>
    </source>
</reference>
<accession>A0A1B8Q975</accession>